<dbReference type="AlphaFoldDB" id="A0A0E9S0S6"/>
<organism evidence="1">
    <name type="scientific">Anguilla anguilla</name>
    <name type="common">European freshwater eel</name>
    <name type="synonym">Muraena anguilla</name>
    <dbReference type="NCBI Taxonomy" id="7936"/>
    <lineage>
        <taxon>Eukaryota</taxon>
        <taxon>Metazoa</taxon>
        <taxon>Chordata</taxon>
        <taxon>Craniata</taxon>
        <taxon>Vertebrata</taxon>
        <taxon>Euteleostomi</taxon>
        <taxon>Actinopterygii</taxon>
        <taxon>Neopterygii</taxon>
        <taxon>Teleostei</taxon>
        <taxon>Anguilliformes</taxon>
        <taxon>Anguillidae</taxon>
        <taxon>Anguilla</taxon>
    </lineage>
</organism>
<evidence type="ECO:0000313" key="1">
    <source>
        <dbReference type="EMBL" id="JAH34128.1"/>
    </source>
</evidence>
<name>A0A0E9S0S6_ANGAN</name>
<accession>A0A0E9S0S6</accession>
<reference evidence="1" key="1">
    <citation type="submission" date="2014-11" db="EMBL/GenBank/DDBJ databases">
        <authorList>
            <person name="Amaro Gonzalez C."/>
        </authorList>
    </citation>
    <scope>NUCLEOTIDE SEQUENCE</scope>
</reference>
<sequence>MRKRYHLDHNWNAVLRCRNLFYGLRDSNIHVLSSSNFDSVCTNPDANHSLSVVQTSPGLFVWENSHNAAALLFPGQPGLFPNLH</sequence>
<protein>
    <submittedName>
        <fullName evidence="1">Uncharacterized protein</fullName>
    </submittedName>
</protein>
<proteinExistence type="predicted"/>
<dbReference type="EMBL" id="GBXM01074449">
    <property type="protein sequence ID" value="JAH34128.1"/>
    <property type="molecule type" value="Transcribed_RNA"/>
</dbReference>
<reference evidence="1" key="2">
    <citation type="journal article" date="2015" name="Fish Shellfish Immunol.">
        <title>Early steps in the European eel (Anguilla anguilla)-Vibrio vulnificus interaction in the gills: Role of the RtxA13 toxin.</title>
        <authorList>
            <person name="Callol A."/>
            <person name="Pajuelo D."/>
            <person name="Ebbesson L."/>
            <person name="Teles M."/>
            <person name="MacKenzie S."/>
            <person name="Amaro C."/>
        </authorList>
    </citation>
    <scope>NUCLEOTIDE SEQUENCE</scope>
</reference>